<organism evidence="1 2">
    <name type="scientific">Psychrobacillus faecigallinarum</name>
    <dbReference type="NCBI Taxonomy" id="2762235"/>
    <lineage>
        <taxon>Bacteria</taxon>
        <taxon>Bacillati</taxon>
        <taxon>Bacillota</taxon>
        <taxon>Bacilli</taxon>
        <taxon>Bacillales</taxon>
        <taxon>Bacillaceae</taxon>
        <taxon>Psychrobacillus</taxon>
    </lineage>
</organism>
<name>A0ABR8RBC9_9BACI</name>
<dbReference type="InterPro" id="IPR025017">
    <property type="entry name" value="DUF3954"/>
</dbReference>
<sequence length="53" mass="6187">MKNEKLKIEQAVCLIKDGEMELVEKPQYGYGKQIITWQNGKPTHIEIQSTKRI</sequence>
<protein>
    <submittedName>
        <fullName evidence="1">DUF3954 domain-containing protein</fullName>
    </submittedName>
</protein>
<gene>
    <name evidence="1" type="ORF">H9650_13345</name>
</gene>
<keyword evidence="2" id="KW-1185">Reference proteome</keyword>
<dbReference type="Proteomes" id="UP000640786">
    <property type="component" value="Unassembled WGS sequence"/>
</dbReference>
<reference evidence="1 2" key="1">
    <citation type="submission" date="2020-08" db="EMBL/GenBank/DDBJ databases">
        <title>A Genomic Blueprint of the Chicken Gut Microbiome.</title>
        <authorList>
            <person name="Gilroy R."/>
            <person name="Ravi A."/>
            <person name="Getino M."/>
            <person name="Pursley I."/>
            <person name="Horton D.L."/>
            <person name="Alikhan N.-F."/>
            <person name="Baker D."/>
            <person name="Gharbi K."/>
            <person name="Hall N."/>
            <person name="Watson M."/>
            <person name="Adriaenssens E.M."/>
            <person name="Foster-Nyarko E."/>
            <person name="Jarju S."/>
            <person name="Secka A."/>
            <person name="Antonio M."/>
            <person name="Oren A."/>
            <person name="Chaudhuri R."/>
            <person name="La Ragione R.M."/>
            <person name="Hildebrand F."/>
            <person name="Pallen M.J."/>
        </authorList>
    </citation>
    <scope>NUCLEOTIDE SEQUENCE [LARGE SCALE GENOMIC DNA]</scope>
    <source>
        <strain evidence="1 2">Sa2BUA9</strain>
    </source>
</reference>
<evidence type="ECO:0000313" key="2">
    <source>
        <dbReference type="Proteomes" id="UP000640786"/>
    </source>
</evidence>
<evidence type="ECO:0000313" key="1">
    <source>
        <dbReference type="EMBL" id="MBD7945105.1"/>
    </source>
</evidence>
<dbReference type="EMBL" id="JACSQO010000007">
    <property type="protein sequence ID" value="MBD7945105.1"/>
    <property type="molecule type" value="Genomic_DNA"/>
</dbReference>
<dbReference type="Pfam" id="PF13128">
    <property type="entry name" value="DUF3954"/>
    <property type="match status" value="1"/>
</dbReference>
<proteinExistence type="predicted"/>
<comment type="caution">
    <text evidence="1">The sequence shown here is derived from an EMBL/GenBank/DDBJ whole genome shotgun (WGS) entry which is preliminary data.</text>
</comment>
<accession>A0ABR8RBC9</accession>
<dbReference type="RefSeq" id="WP_144537056.1">
    <property type="nucleotide sequence ID" value="NZ_JACSQO010000007.1"/>
</dbReference>